<gene>
    <name evidence="3" type="ORF">GJD93_02135</name>
</gene>
<feature type="coiled-coil region" evidence="1">
    <location>
        <begin position="199"/>
        <end position="279"/>
    </location>
</feature>
<evidence type="ECO:0000256" key="1">
    <source>
        <dbReference type="SAM" id="Coils"/>
    </source>
</evidence>
<organism evidence="3 4">
    <name type="scientific">Acinetobacter towneri</name>
    <dbReference type="NCBI Taxonomy" id="202956"/>
    <lineage>
        <taxon>Bacteria</taxon>
        <taxon>Pseudomonadati</taxon>
        <taxon>Pseudomonadota</taxon>
        <taxon>Gammaproteobacteria</taxon>
        <taxon>Moraxellales</taxon>
        <taxon>Moraxellaceae</taxon>
        <taxon>Acinetobacter</taxon>
    </lineage>
</organism>
<dbReference type="InterPro" id="IPR038729">
    <property type="entry name" value="Rad50/SbcC_AAA"/>
</dbReference>
<accession>A0AAP9GS66</accession>
<dbReference type="AlphaFoldDB" id="A0AAP9GS66"/>
<dbReference type="Gene3D" id="3.40.50.300">
    <property type="entry name" value="P-loop containing nucleotide triphosphate hydrolases"/>
    <property type="match status" value="2"/>
</dbReference>
<dbReference type="PANTHER" id="PTHR32114:SF2">
    <property type="entry name" value="ABC TRANSPORTER ABCH.3"/>
    <property type="match status" value="1"/>
</dbReference>
<dbReference type="Pfam" id="PF13476">
    <property type="entry name" value="AAA_23"/>
    <property type="match status" value="1"/>
</dbReference>
<dbReference type="RefSeq" id="WP_154320223.1">
    <property type="nucleotide sequence ID" value="NZ_CP046045.1"/>
</dbReference>
<dbReference type="InterPro" id="IPR027417">
    <property type="entry name" value="P-loop_NTPase"/>
</dbReference>
<feature type="domain" description="Rad50/SbcC-type AAA" evidence="2">
    <location>
        <begin position="5"/>
        <end position="270"/>
    </location>
</feature>
<dbReference type="EMBL" id="CP046045">
    <property type="protein sequence ID" value="QGM26568.1"/>
    <property type="molecule type" value="Genomic_DNA"/>
</dbReference>
<keyword evidence="1" id="KW-0175">Coiled coil</keyword>
<dbReference type="GO" id="GO:0016887">
    <property type="term" value="F:ATP hydrolysis activity"/>
    <property type="evidence" value="ECO:0007669"/>
    <property type="project" value="InterPro"/>
</dbReference>
<dbReference type="Proteomes" id="UP000405075">
    <property type="component" value="Chromosome"/>
</dbReference>
<dbReference type="PANTHER" id="PTHR32114">
    <property type="entry name" value="ABC TRANSPORTER ABCH.3"/>
    <property type="match status" value="1"/>
</dbReference>
<dbReference type="GO" id="GO:0006302">
    <property type="term" value="P:double-strand break repair"/>
    <property type="evidence" value="ECO:0007669"/>
    <property type="project" value="InterPro"/>
</dbReference>
<dbReference type="SUPFAM" id="SSF52540">
    <property type="entry name" value="P-loop containing nucleoside triphosphate hydrolases"/>
    <property type="match status" value="1"/>
</dbReference>
<name>A0AAP9GS66_9GAMM</name>
<evidence type="ECO:0000259" key="2">
    <source>
        <dbReference type="Pfam" id="PF13476"/>
    </source>
</evidence>
<sequence>MKIESITLNNFRQFYGKQTIKFSTDKEKNVTLIHAENGVGKTALLNAIRWCFFGETTQNFKDSKVLLNHTANDEGEKKFFVEIVFIEDNKRFTCRRENTNQNKIYFSIYENKESNDTKINEPDLFINSIIPKDMVDYFFFQGEGIGSLTLSNTGANNKVKSAIHKVLGFTVANQTLDDLHVIKKEYLSKIADLDKGGEITKLSTEISKLEEEIHTSTNRLEKCHENIAMYENKISELDKRLHESDHNVIKENLKHRKILEAEKKKIENELQTKQLLRKKIIAKYGFAIFGAQLASQALDFINEEEFRGTIPAPYNENLVNQILQEKNCICGAEIHQGSQAYQNIKKLLENAADPLQGNRVIRAREVLKSIREKNKDAQIHLLANIGDISNLKDRFEKVKNQLEEISLKLANIQLDEISSIEETRKEYLDTQMKESRAIGIVTTRIDQSKKELLTKTNRLNQIQSQSKDLVIYKQSHDILKQVENLIRSTLEDAEKSMVSDLPAMINNLLEKYVRQDYRASVNKDTYEIRLVDRQGRKVAESDGQQLLLSLTFISCLIELAAKRKNASGEILTPGAIAPFIIDAPFGVLDNKYKGNMAKSIPESVEQVVFLLSSSHWQGSVEENIRSRIGAEYNLVAEVKADQGSKDKYSIFIQGQEFDTVRYNCPVDRTSIEEVTA</sequence>
<feature type="coiled-coil region" evidence="1">
    <location>
        <begin position="388"/>
        <end position="415"/>
    </location>
</feature>
<proteinExistence type="predicted"/>
<evidence type="ECO:0000313" key="3">
    <source>
        <dbReference type="EMBL" id="QGM26568.1"/>
    </source>
</evidence>
<reference evidence="4" key="1">
    <citation type="submission" date="2019-11" db="EMBL/GenBank/DDBJ databases">
        <title>Escherichia coli 1916D6.</title>
        <authorList>
            <person name="Yao H."/>
            <person name="Du X."/>
            <person name="Yu R."/>
            <person name="Li A."/>
        </authorList>
    </citation>
    <scope>NUCLEOTIDE SEQUENCE [LARGE SCALE GENOMIC DNA]</scope>
    <source>
        <strain evidence="4">19110F47</strain>
    </source>
</reference>
<protein>
    <submittedName>
        <fullName evidence="3">AAA family ATPase</fullName>
    </submittedName>
</protein>
<evidence type="ECO:0000313" key="4">
    <source>
        <dbReference type="Proteomes" id="UP000405075"/>
    </source>
</evidence>